<evidence type="ECO:0000256" key="1">
    <source>
        <dbReference type="SAM" id="MobiDB-lite"/>
    </source>
</evidence>
<protein>
    <submittedName>
        <fullName evidence="2">Uncharacterized protein</fullName>
    </submittedName>
</protein>
<organism evidence="2 3">
    <name type="scientific">Mytilus coruscus</name>
    <name type="common">Sea mussel</name>
    <dbReference type="NCBI Taxonomy" id="42192"/>
    <lineage>
        <taxon>Eukaryota</taxon>
        <taxon>Metazoa</taxon>
        <taxon>Spiralia</taxon>
        <taxon>Lophotrochozoa</taxon>
        <taxon>Mollusca</taxon>
        <taxon>Bivalvia</taxon>
        <taxon>Autobranchia</taxon>
        <taxon>Pteriomorphia</taxon>
        <taxon>Mytilida</taxon>
        <taxon>Mytiloidea</taxon>
        <taxon>Mytilidae</taxon>
        <taxon>Mytilinae</taxon>
        <taxon>Mytilus</taxon>
    </lineage>
</organism>
<sequence length="185" mass="20470">MNTVDKENEKIVVSSPNSGAVGKDDDKLVDRHTVVKEDDKILPHTPNSDVEGVEDYKLIEMNTVDTEDDNNPPPTPNRGAEGVDDDRLLGLASVNEEDRKIPPQTSKSGTEGVNENTSIDLHGSKNQMKREKRDECDDERKFVDVTPPTNPAIGQPSNSKTRESSCNINNIFHPIHEETLTKEGI</sequence>
<gene>
    <name evidence="2" type="ORF">MCOR_3855</name>
</gene>
<proteinExistence type="predicted"/>
<dbReference type="AlphaFoldDB" id="A0A6J8A5K3"/>
<keyword evidence="3" id="KW-1185">Reference proteome</keyword>
<feature type="compositionally biased region" description="Polar residues" evidence="1">
    <location>
        <begin position="155"/>
        <end position="165"/>
    </location>
</feature>
<name>A0A6J8A5K3_MYTCO</name>
<feature type="compositionally biased region" description="Basic and acidic residues" evidence="1">
    <location>
        <begin position="1"/>
        <end position="10"/>
    </location>
</feature>
<accession>A0A6J8A5K3</accession>
<feature type="compositionally biased region" description="Polar residues" evidence="1">
    <location>
        <begin position="103"/>
        <end position="119"/>
    </location>
</feature>
<dbReference type="EMBL" id="CACVKT020000708">
    <property type="protein sequence ID" value="CAC5361909.1"/>
    <property type="molecule type" value="Genomic_DNA"/>
</dbReference>
<feature type="region of interest" description="Disordered" evidence="1">
    <location>
        <begin position="60"/>
        <end position="165"/>
    </location>
</feature>
<feature type="compositionally biased region" description="Basic and acidic residues" evidence="1">
    <location>
        <begin position="128"/>
        <end position="143"/>
    </location>
</feature>
<evidence type="ECO:0000313" key="3">
    <source>
        <dbReference type="Proteomes" id="UP000507470"/>
    </source>
</evidence>
<feature type="region of interest" description="Disordered" evidence="1">
    <location>
        <begin position="1"/>
        <end position="26"/>
    </location>
</feature>
<dbReference type="Proteomes" id="UP000507470">
    <property type="component" value="Unassembled WGS sequence"/>
</dbReference>
<evidence type="ECO:0000313" key="2">
    <source>
        <dbReference type="EMBL" id="CAC5361909.1"/>
    </source>
</evidence>
<reference evidence="2 3" key="1">
    <citation type="submission" date="2020-06" db="EMBL/GenBank/DDBJ databases">
        <authorList>
            <person name="Li R."/>
            <person name="Bekaert M."/>
        </authorList>
    </citation>
    <scope>NUCLEOTIDE SEQUENCE [LARGE SCALE GENOMIC DNA]</scope>
    <source>
        <strain evidence="3">wild</strain>
    </source>
</reference>